<accession>A0A7Z0TVH6</accession>
<reference evidence="1" key="2">
    <citation type="submission" date="2020-06" db="EMBL/GenBank/DDBJ databases">
        <title>Whole Genome Sequence of Bradyrhizobium sp. Strain 323S2.</title>
        <authorList>
            <person name="Bromfield E.S.P."/>
        </authorList>
    </citation>
    <scope>NUCLEOTIDE SEQUENCE [LARGE SCALE GENOMIC DNA]</scope>
    <source>
        <strain evidence="1">323S2</strain>
    </source>
</reference>
<evidence type="ECO:0000313" key="1">
    <source>
        <dbReference type="EMBL" id="NYY95224.1"/>
    </source>
</evidence>
<dbReference type="RefSeq" id="WP_166341858.1">
    <property type="nucleotide sequence ID" value="NZ_CP088280.1"/>
</dbReference>
<evidence type="ECO:0008006" key="4">
    <source>
        <dbReference type="Google" id="ProtNLM"/>
    </source>
</evidence>
<dbReference type="EMBL" id="JACBFH010000001">
    <property type="protein sequence ID" value="NYY95224.1"/>
    <property type="molecule type" value="Genomic_DNA"/>
</dbReference>
<dbReference type="AlphaFoldDB" id="A0A7Z0TVH6"/>
<sequence>MNIPVKAHLSEKNVKAALAALSWTLLQTHLDEIELDVSSFEVLLGHLRRSHELLLKYPNPSRDKKRTALYAGLTEYVAERLDAVEAAKIVAIREQFAFIEGGYRGILNLLDKCEAARLPIQIRIPAYIERANQQYRSLTERVLALMLKGGEFNAMSGLLLKDENGREHSADALLDAVVTTLTSTLLMEGYKENLFEVDGALKLPAVDFVTEQDRYKVGSTEVLGIIWKRWERAERWHRFLHSTLVELPLSSRPDNLPETYRRVILSDPTSVQRFDYIANERLHDRLLQTFNELSIETNMEARAVGIDKPAALMPAAYISSEEVHAAISMSGILGYDVATDVTDFSGLRLVEWLRGYAFLKCTADHHLNAVKDGLMVFNKEDLSSGLQRLGLSDASSATFVDHATFGMRSRDLYDCPLIRTSDEKLALFAPAILQTKLLSVVLSNLGRLEEQIGRKGKAFEASVKAHFKKHGIDCLSFKAHRGGEEFEFDALVPWGNFIFLFECKNQSLSNRDPVDAYYFELKRRSNGNQVRRLHKALLDYPDILAGQGIEVSGKTIVPCVLNSLPFSMPGAQDGVYFTDWSVILFFFEERYAFFKTAHRFQGAVKLIHRAGPGCLDSAPLDLSGFLPGYAERGALRFCRCVGRA</sequence>
<reference evidence="2 3" key="1">
    <citation type="journal article" date="2017" name="Syst. Appl. Microbiol.">
        <title>Soybeans inoculated with root zone soils of Canadian native legumes harbour diverse and novel Bradyrhizobium spp. that possess agricultural potential.</title>
        <authorList>
            <person name="Bromfield E.S.P."/>
            <person name="Cloutier S."/>
            <person name="Tambong J.T."/>
            <person name="Tran Thi T.V."/>
        </authorList>
    </citation>
    <scope>NUCLEOTIDE SEQUENCE [LARGE SCALE GENOMIC DNA]</scope>
    <source>
        <strain evidence="2 3">323S2</strain>
    </source>
</reference>
<proteinExistence type="predicted"/>
<gene>
    <name evidence="2" type="ORF">G6321_00023640</name>
    <name evidence="1" type="ORF">G6321_44550</name>
</gene>
<name>A0A7Z0TVH6_9BRAD</name>
<reference evidence="2 3" key="3">
    <citation type="journal article" date="2022" name="Int. J. Syst. Evol. Microbiol.">
        <title>Strains of Bradyrhizobium barranii sp. nov. associated with legumes native to Canada are symbionts of soybeans and belong to different subspecies (subsp. barranii subsp. nov. and subsp. apii subsp. nov.) and symbiovars (sv. glycinearum and sv. septentrionale).</title>
        <authorList>
            <person name="Bromfield E.S.P."/>
            <person name="Cloutier S."/>
            <person name="Wasai-Hara S."/>
            <person name="Minamisawa K."/>
        </authorList>
    </citation>
    <scope>NUCLEOTIDE SEQUENCE [LARGE SCALE GENOMIC DNA]</scope>
    <source>
        <strain evidence="2 3">323S2</strain>
    </source>
</reference>
<evidence type="ECO:0000313" key="2">
    <source>
        <dbReference type="EMBL" id="UGX97961.1"/>
    </source>
</evidence>
<evidence type="ECO:0000313" key="3">
    <source>
        <dbReference type="Proteomes" id="UP000564836"/>
    </source>
</evidence>
<organism evidence="1">
    <name type="scientific">Bradyrhizobium barranii subsp. barranii</name>
    <dbReference type="NCBI Taxonomy" id="2823807"/>
    <lineage>
        <taxon>Bacteria</taxon>
        <taxon>Pseudomonadati</taxon>
        <taxon>Pseudomonadota</taxon>
        <taxon>Alphaproteobacteria</taxon>
        <taxon>Hyphomicrobiales</taxon>
        <taxon>Nitrobacteraceae</taxon>
        <taxon>Bradyrhizobium</taxon>
        <taxon>Bradyrhizobium barranii</taxon>
    </lineage>
</organism>
<dbReference type="EMBL" id="CP088280">
    <property type="protein sequence ID" value="UGX97961.1"/>
    <property type="molecule type" value="Genomic_DNA"/>
</dbReference>
<protein>
    <recommendedName>
        <fullName evidence="4">NERD domain-containing protein</fullName>
    </recommendedName>
</protein>
<dbReference type="Proteomes" id="UP000564836">
    <property type="component" value="Chromosome"/>
</dbReference>